<name>A0A2M7D8T9_9BACT</name>
<accession>A0A2M7D8T9</accession>
<proteinExistence type="predicted"/>
<dbReference type="GO" id="GO:0016831">
    <property type="term" value="F:carboxy-lyase activity"/>
    <property type="evidence" value="ECO:0007669"/>
    <property type="project" value="UniProtKB-KW"/>
</dbReference>
<dbReference type="Gene3D" id="3.40.50.970">
    <property type="match status" value="1"/>
</dbReference>
<dbReference type="EMBL" id="PEUA01000003">
    <property type="protein sequence ID" value="PIV43756.1"/>
    <property type="molecule type" value="Genomic_DNA"/>
</dbReference>
<keyword evidence="1" id="KW-0210">Decarboxylase</keyword>
<dbReference type="Pfam" id="PF02776">
    <property type="entry name" value="TPP_enzyme_N"/>
    <property type="match status" value="1"/>
</dbReference>
<evidence type="ECO:0000256" key="2">
    <source>
        <dbReference type="ARBA" id="ARBA00023239"/>
    </source>
</evidence>
<dbReference type="SUPFAM" id="SSF52518">
    <property type="entry name" value="Thiamin diphosphate-binding fold (THDP-binding)"/>
    <property type="match status" value="1"/>
</dbReference>
<dbReference type="AlphaFoldDB" id="A0A2M7D8T9"/>
<dbReference type="Proteomes" id="UP000230304">
    <property type="component" value="Unassembled WGS sequence"/>
</dbReference>
<dbReference type="InterPro" id="IPR029061">
    <property type="entry name" value="THDP-binding"/>
</dbReference>
<evidence type="ECO:0000313" key="4">
    <source>
        <dbReference type="EMBL" id="PIV43756.1"/>
    </source>
</evidence>
<keyword evidence="2" id="KW-0456">Lyase</keyword>
<evidence type="ECO:0000313" key="5">
    <source>
        <dbReference type="Proteomes" id="UP000230304"/>
    </source>
</evidence>
<dbReference type="PANTHER" id="PTHR42818">
    <property type="entry name" value="SULFOPYRUVATE DECARBOXYLASE SUBUNIT ALPHA"/>
    <property type="match status" value="1"/>
</dbReference>
<feature type="domain" description="Thiamine pyrophosphate enzyme N-terminal TPP-binding" evidence="3">
    <location>
        <begin position="8"/>
        <end position="111"/>
    </location>
</feature>
<evidence type="ECO:0000256" key="1">
    <source>
        <dbReference type="ARBA" id="ARBA00022793"/>
    </source>
</evidence>
<organism evidence="4 5">
    <name type="scientific">Candidatus Nealsonbacteria bacterium CG02_land_8_20_14_3_00_40_11</name>
    <dbReference type="NCBI Taxonomy" id="1974700"/>
    <lineage>
        <taxon>Bacteria</taxon>
        <taxon>Candidatus Nealsoniibacteriota</taxon>
    </lineage>
</organism>
<protein>
    <recommendedName>
        <fullName evidence="3">Thiamine pyrophosphate enzyme N-terminal TPP-binding domain-containing protein</fullName>
    </recommendedName>
</protein>
<sequence length="169" mass="18516">MKENVEIKLTNQFCEILTANGFNFVSGVPCGVQKYIIANFSNNSKIKHIPATRESEALGIATGAFLSGERPIVYMQNSGLMNSINDINSLLIPYKIPILLLVTLRGAPGEDAPQHLINGRSTIRILDTIGISAQILTKENMKLIAQSSKTWLKEKQTPAVILIIKGILK</sequence>
<gene>
    <name evidence="4" type="ORF">COS26_00110</name>
</gene>
<dbReference type="InterPro" id="IPR051818">
    <property type="entry name" value="TPP_dependent_decarboxylase"/>
</dbReference>
<comment type="caution">
    <text evidence="4">The sequence shown here is derived from an EMBL/GenBank/DDBJ whole genome shotgun (WGS) entry which is preliminary data.</text>
</comment>
<dbReference type="InterPro" id="IPR012001">
    <property type="entry name" value="Thiamin_PyroP_enz_TPP-bd_dom"/>
</dbReference>
<evidence type="ECO:0000259" key="3">
    <source>
        <dbReference type="Pfam" id="PF02776"/>
    </source>
</evidence>
<reference evidence="5" key="1">
    <citation type="submission" date="2017-09" db="EMBL/GenBank/DDBJ databases">
        <title>Depth-based differentiation of microbial function through sediment-hosted aquifers and enrichment of novel symbionts in the deep terrestrial subsurface.</title>
        <authorList>
            <person name="Probst A.J."/>
            <person name="Ladd B."/>
            <person name="Jarett J.K."/>
            <person name="Geller-Mcgrath D.E."/>
            <person name="Sieber C.M.K."/>
            <person name="Emerson J.B."/>
            <person name="Anantharaman K."/>
            <person name="Thomas B.C."/>
            <person name="Malmstrom R."/>
            <person name="Stieglmeier M."/>
            <person name="Klingl A."/>
            <person name="Woyke T."/>
            <person name="Ryan C.M."/>
            <person name="Banfield J.F."/>
        </authorList>
    </citation>
    <scope>NUCLEOTIDE SEQUENCE [LARGE SCALE GENOMIC DNA]</scope>
</reference>
<dbReference type="GO" id="GO:0030976">
    <property type="term" value="F:thiamine pyrophosphate binding"/>
    <property type="evidence" value="ECO:0007669"/>
    <property type="project" value="InterPro"/>
</dbReference>
<dbReference type="PANTHER" id="PTHR42818:SF1">
    <property type="entry name" value="SULFOPYRUVATE DECARBOXYLASE"/>
    <property type="match status" value="1"/>
</dbReference>